<sequence>MFFTKSAVLFSILALCNVVVAAQPPACLLSVVGNEPNPADLKSICVKNGDKMQEQISKKCDDDDKKDALSHFADTCSSNGYKVDVSSSTTMSGSTTTATGSQSTKTGFTTATATSSSTSSSSGSSSSSSSSGSASSSPSADTTVSAGASDRHVSAAAFAAVVFVGFAATM</sequence>
<proteinExistence type="predicted"/>
<dbReference type="GeneID" id="66979469"/>
<evidence type="ECO:0000313" key="4">
    <source>
        <dbReference type="Proteomes" id="UP000637239"/>
    </source>
</evidence>
<protein>
    <recommendedName>
        <fullName evidence="5">GPI anchored cell wall protein</fullName>
    </recommendedName>
</protein>
<dbReference type="EMBL" id="AP024417">
    <property type="protein sequence ID" value="BCR85110.1"/>
    <property type="molecule type" value="Genomic_DNA"/>
</dbReference>
<keyword evidence="2" id="KW-0732">Signal</keyword>
<keyword evidence="4" id="KW-1185">Reference proteome</keyword>
<dbReference type="KEGG" id="ache:ACHE_20568A"/>
<gene>
    <name evidence="3" type="ORF">ACHE_20568A</name>
</gene>
<feature type="region of interest" description="Disordered" evidence="1">
    <location>
        <begin position="79"/>
        <end position="145"/>
    </location>
</feature>
<evidence type="ECO:0008006" key="5">
    <source>
        <dbReference type="Google" id="ProtNLM"/>
    </source>
</evidence>
<dbReference type="Proteomes" id="UP000637239">
    <property type="component" value="Chromosome 2"/>
</dbReference>
<feature type="signal peptide" evidence="2">
    <location>
        <begin position="1"/>
        <end position="22"/>
    </location>
</feature>
<organism evidence="3 4">
    <name type="scientific">Aspergillus chevalieri</name>
    <name type="common">Eurotium chevalieri</name>
    <dbReference type="NCBI Taxonomy" id="182096"/>
    <lineage>
        <taxon>Eukaryota</taxon>
        <taxon>Fungi</taxon>
        <taxon>Dikarya</taxon>
        <taxon>Ascomycota</taxon>
        <taxon>Pezizomycotina</taxon>
        <taxon>Eurotiomycetes</taxon>
        <taxon>Eurotiomycetidae</taxon>
        <taxon>Eurotiales</taxon>
        <taxon>Aspergillaceae</taxon>
        <taxon>Aspergillus</taxon>
        <taxon>Aspergillus subgen. Aspergillus</taxon>
    </lineage>
</organism>
<evidence type="ECO:0000313" key="3">
    <source>
        <dbReference type="EMBL" id="BCR85110.1"/>
    </source>
</evidence>
<dbReference type="RefSeq" id="XP_043133632.1">
    <property type="nucleotide sequence ID" value="XM_043284885.1"/>
</dbReference>
<evidence type="ECO:0000256" key="1">
    <source>
        <dbReference type="SAM" id="MobiDB-lite"/>
    </source>
</evidence>
<reference evidence="3" key="1">
    <citation type="submission" date="2021-01" db="EMBL/GenBank/DDBJ databases">
        <authorList>
            <consortium name="Aspergillus chevalieri M1 genome sequencing consortium"/>
            <person name="Kazuki M."/>
            <person name="Futagami T."/>
        </authorList>
    </citation>
    <scope>NUCLEOTIDE SEQUENCE</scope>
    <source>
        <strain evidence="3">M1</strain>
    </source>
</reference>
<dbReference type="AlphaFoldDB" id="A0A7R7VI22"/>
<name>A0A7R7VI22_ASPCH</name>
<accession>A0A7R7VI22</accession>
<evidence type="ECO:0000256" key="2">
    <source>
        <dbReference type="SAM" id="SignalP"/>
    </source>
</evidence>
<feature type="chain" id="PRO_5031393873" description="GPI anchored cell wall protein" evidence="2">
    <location>
        <begin position="23"/>
        <end position="170"/>
    </location>
</feature>
<feature type="compositionally biased region" description="Low complexity" evidence="1">
    <location>
        <begin position="86"/>
        <end position="145"/>
    </location>
</feature>
<reference evidence="3" key="2">
    <citation type="submission" date="2021-02" db="EMBL/GenBank/DDBJ databases">
        <title>Aspergillus chevalieri M1 genome sequence.</title>
        <authorList>
            <person name="Kadooka C."/>
            <person name="Mori K."/>
            <person name="Futagami T."/>
        </authorList>
    </citation>
    <scope>NUCLEOTIDE SEQUENCE</scope>
    <source>
        <strain evidence="3">M1</strain>
    </source>
</reference>